<dbReference type="EMBL" id="CAJHJT010000012">
    <property type="protein sequence ID" value="CAD6997567.1"/>
    <property type="molecule type" value="Genomic_DNA"/>
</dbReference>
<reference evidence="9" key="1">
    <citation type="submission" date="2020-11" db="EMBL/GenBank/DDBJ databases">
        <authorList>
            <person name="Whitehead M."/>
        </authorList>
    </citation>
    <scope>NUCLEOTIDE SEQUENCE</scope>
    <source>
        <strain evidence="9">EGII</strain>
    </source>
</reference>
<dbReference type="GO" id="GO:0005856">
    <property type="term" value="C:cytoskeleton"/>
    <property type="evidence" value="ECO:0007669"/>
    <property type="project" value="UniProtKB-SubCell"/>
</dbReference>
<proteinExistence type="predicted"/>
<dbReference type="AlphaFoldDB" id="A0A811UI94"/>
<keyword evidence="4" id="KW-0677">Repeat</keyword>
<organism evidence="9 10">
    <name type="scientific">Ceratitis capitata</name>
    <name type="common">Mediterranean fruit fly</name>
    <name type="synonym">Tephritis capitata</name>
    <dbReference type="NCBI Taxonomy" id="7213"/>
    <lineage>
        <taxon>Eukaryota</taxon>
        <taxon>Metazoa</taxon>
        <taxon>Ecdysozoa</taxon>
        <taxon>Arthropoda</taxon>
        <taxon>Hexapoda</taxon>
        <taxon>Insecta</taxon>
        <taxon>Pterygota</taxon>
        <taxon>Neoptera</taxon>
        <taxon>Endopterygota</taxon>
        <taxon>Diptera</taxon>
        <taxon>Brachycera</taxon>
        <taxon>Muscomorpha</taxon>
        <taxon>Tephritoidea</taxon>
        <taxon>Tephritidae</taxon>
        <taxon>Ceratitis</taxon>
        <taxon>Ceratitis</taxon>
    </lineage>
</organism>
<dbReference type="InterPro" id="IPR011009">
    <property type="entry name" value="Kinase-like_dom_sf"/>
</dbReference>
<dbReference type="PROSITE" id="PS50011">
    <property type="entry name" value="PROTEIN_KINASE_DOM"/>
    <property type="match status" value="1"/>
</dbReference>
<feature type="domain" description="Protein kinase" evidence="8">
    <location>
        <begin position="15"/>
        <end position="111"/>
    </location>
</feature>
<evidence type="ECO:0000256" key="7">
    <source>
        <dbReference type="ARBA" id="ARBA00023273"/>
    </source>
</evidence>
<evidence type="ECO:0000259" key="8">
    <source>
        <dbReference type="PROSITE" id="PS50011"/>
    </source>
</evidence>
<evidence type="ECO:0000313" key="9">
    <source>
        <dbReference type="EMBL" id="CAD6997567.1"/>
    </source>
</evidence>
<dbReference type="OrthoDB" id="6108017at2759"/>
<keyword evidence="3" id="KW-0963">Cytoplasm</keyword>
<dbReference type="InterPro" id="IPR052409">
    <property type="entry name" value="Myosin-III_kinase_activity"/>
</dbReference>
<dbReference type="GO" id="GO:0000146">
    <property type="term" value="F:microfilament motor activity"/>
    <property type="evidence" value="ECO:0007669"/>
    <property type="project" value="TreeGrafter"/>
</dbReference>
<dbReference type="PANTHER" id="PTHR46256">
    <property type="entry name" value="AGAP011099-PA"/>
    <property type="match status" value="1"/>
</dbReference>
<dbReference type="GO" id="GO:0004674">
    <property type="term" value="F:protein serine/threonine kinase activity"/>
    <property type="evidence" value="ECO:0007669"/>
    <property type="project" value="TreeGrafter"/>
</dbReference>
<dbReference type="InterPro" id="IPR000719">
    <property type="entry name" value="Prot_kinase_dom"/>
</dbReference>
<keyword evidence="5" id="KW-0009">Actin-binding</keyword>
<accession>A0A811UI94</accession>
<evidence type="ECO:0000256" key="2">
    <source>
        <dbReference type="ARBA" id="ARBA00004316"/>
    </source>
</evidence>
<keyword evidence="6" id="KW-0206">Cytoskeleton</keyword>
<evidence type="ECO:0000256" key="6">
    <source>
        <dbReference type="ARBA" id="ARBA00023212"/>
    </source>
</evidence>
<dbReference type="Gene3D" id="3.30.200.20">
    <property type="entry name" value="Phosphorylase Kinase, domain 1"/>
    <property type="match status" value="1"/>
</dbReference>
<evidence type="ECO:0000256" key="3">
    <source>
        <dbReference type="ARBA" id="ARBA00022490"/>
    </source>
</evidence>
<dbReference type="Proteomes" id="UP000606786">
    <property type="component" value="Unassembled WGS sequence"/>
</dbReference>
<gene>
    <name evidence="9" type="ORF">CCAP1982_LOCUS6205</name>
</gene>
<dbReference type="GO" id="GO:0030832">
    <property type="term" value="P:regulation of actin filament length"/>
    <property type="evidence" value="ECO:0007669"/>
    <property type="project" value="TreeGrafter"/>
</dbReference>
<evidence type="ECO:0000256" key="5">
    <source>
        <dbReference type="ARBA" id="ARBA00023203"/>
    </source>
</evidence>
<comment type="caution">
    <text evidence="9">The sequence shown here is derived from an EMBL/GenBank/DDBJ whole genome shotgun (WGS) entry which is preliminary data.</text>
</comment>
<dbReference type="GO" id="GO:0003779">
    <property type="term" value="F:actin binding"/>
    <property type="evidence" value="ECO:0007669"/>
    <property type="project" value="UniProtKB-KW"/>
</dbReference>
<sequence>MYLPYTQLPDPTEKFEIYEEIAQGVNAKVFRAKELENDRMVALKIQHYDEEHQVSIEEEYRTLRDHCNHPNLPEFYGVYKLEKTNAPDEIWFVMEDCNVLFELALMLEADT</sequence>
<evidence type="ECO:0000256" key="4">
    <source>
        <dbReference type="ARBA" id="ARBA00022737"/>
    </source>
</evidence>
<dbReference type="PANTHER" id="PTHR46256:SF2">
    <property type="entry name" value="NEITHER INACTIVATION NOR AFTERPOTENTIAL PROTEIN C"/>
    <property type="match status" value="1"/>
</dbReference>
<evidence type="ECO:0000313" key="10">
    <source>
        <dbReference type="Proteomes" id="UP000606786"/>
    </source>
</evidence>
<keyword evidence="10" id="KW-1185">Reference proteome</keyword>
<dbReference type="GO" id="GO:0042995">
    <property type="term" value="C:cell projection"/>
    <property type="evidence" value="ECO:0007669"/>
    <property type="project" value="UniProtKB-SubCell"/>
</dbReference>
<evidence type="ECO:0000256" key="1">
    <source>
        <dbReference type="ARBA" id="ARBA00004245"/>
    </source>
</evidence>
<dbReference type="GO" id="GO:0005524">
    <property type="term" value="F:ATP binding"/>
    <property type="evidence" value="ECO:0007669"/>
    <property type="project" value="InterPro"/>
</dbReference>
<dbReference type="SUPFAM" id="SSF56112">
    <property type="entry name" value="Protein kinase-like (PK-like)"/>
    <property type="match status" value="1"/>
</dbReference>
<keyword evidence="7" id="KW-0966">Cell projection</keyword>
<comment type="subcellular location">
    <subcellularLocation>
        <location evidence="2">Cell projection</location>
    </subcellularLocation>
    <subcellularLocation>
        <location evidence="1">Cytoplasm</location>
        <location evidence="1">Cytoskeleton</location>
    </subcellularLocation>
</comment>
<name>A0A811UI94_CERCA</name>
<protein>
    <submittedName>
        <fullName evidence="9">(Mediterranean fruit fly) hypothetical protein</fullName>
    </submittedName>
</protein>